<dbReference type="Pfam" id="PF00440">
    <property type="entry name" value="TetR_N"/>
    <property type="match status" value="1"/>
</dbReference>
<dbReference type="EMBL" id="JELY01002424">
    <property type="protein sequence ID" value="KYF52601.1"/>
    <property type="molecule type" value="Genomic_DNA"/>
</dbReference>
<dbReference type="PROSITE" id="PS01081">
    <property type="entry name" value="HTH_TETR_1"/>
    <property type="match status" value="1"/>
</dbReference>
<dbReference type="Pfam" id="PF21351">
    <property type="entry name" value="TetR_C_41"/>
    <property type="match status" value="1"/>
</dbReference>
<dbReference type="SUPFAM" id="SSF46689">
    <property type="entry name" value="Homeodomain-like"/>
    <property type="match status" value="1"/>
</dbReference>
<evidence type="ECO:0000256" key="3">
    <source>
        <dbReference type="ARBA" id="ARBA00023163"/>
    </source>
</evidence>
<dbReference type="PANTHER" id="PTHR30055:SF234">
    <property type="entry name" value="HTH-TYPE TRANSCRIPTIONAL REGULATOR BETI"/>
    <property type="match status" value="1"/>
</dbReference>
<dbReference type="SUPFAM" id="SSF48498">
    <property type="entry name" value="Tetracyclin repressor-like, C-terminal domain"/>
    <property type="match status" value="1"/>
</dbReference>
<evidence type="ECO:0000313" key="6">
    <source>
        <dbReference type="EMBL" id="KYF52601.1"/>
    </source>
</evidence>
<evidence type="ECO:0000256" key="2">
    <source>
        <dbReference type="ARBA" id="ARBA00023125"/>
    </source>
</evidence>
<comment type="caution">
    <text evidence="6">The sequence shown here is derived from an EMBL/GenBank/DDBJ whole genome shotgun (WGS) entry which is preliminary data.</text>
</comment>
<dbReference type="InterPro" id="IPR049484">
    <property type="entry name" value="Rv0078-like_C"/>
</dbReference>
<protein>
    <recommendedName>
        <fullName evidence="5">HTH tetR-type domain-containing protein</fullName>
    </recommendedName>
</protein>
<dbReference type="InterPro" id="IPR001647">
    <property type="entry name" value="HTH_TetR"/>
</dbReference>
<gene>
    <name evidence="6" type="ORF">BE08_44185</name>
</gene>
<evidence type="ECO:0000313" key="7">
    <source>
        <dbReference type="Proteomes" id="UP000075420"/>
    </source>
</evidence>
<dbReference type="InterPro" id="IPR036271">
    <property type="entry name" value="Tet_transcr_reg_TetR-rel_C_sf"/>
</dbReference>
<dbReference type="InterPro" id="IPR050109">
    <property type="entry name" value="HTH-type_TetR-like_transc_reg"/>
</dbReference>
<organism evidence="6 7">
    <name type="scientific">Sorangium cellulosum</name>
    <name type="common">Polyangium cellulosum</name>
    <dbReference type="NCBI Taxonomy" id="56"/>
    <lineage>
        <taxon>Bacteria</taxon>
        <taxon>Pseudomonadati</taxon>
        <taxon>Myxococcota</taxon>
        <taxon>Polyangia</taxon>
        <taxon>Polyangiales</taxon>
        <taxon>Polyangiaceae</taxon>
        <taxon>Sorangium</taxon>
    </lineage>
</organism>
<feature type="DNA-binding region" description="H-T-H motif" evidence="4">
    <location>
        <begin position="41"/>
        <end position="60"/>
    </location>
</feature>
<evidence type="ECO:0000259" key="5">
    <source>
        <dbReference type="PROSITE" id="PS50977"/>
    </source>
</evidence>
<dbReference type="PROSITE" id="PS50977">
    <property type="entry name" value="HTH_TETR_2"/>
    <property type="match status" value="1"/>
</dbReference>
<proteinExistence type="predicted"/>
<dbReference type="PANTHER" id="PTHR30055">
    <property type="entry name" value="HTH-TYPE TRANSCRIPTIONAL REGULATOR RUTR"/>
    <property type="match status" value="1"/>
</dbReference>
<dbReference type="PRINTS" id="PR00455">
    <property type="entry name" value="HTHTETR"/>
</dbReference>
<dbReference type="Gene3D" id="1.10.357.10">
    <property type="entry name" value="Tetracycline Repressor, domain 2"/>
    <property type="match status" value="1"/>
</dbReference>
<evidence type="ECO:0000256" key="1">
    <source>
        <dbReference type="ARBA" id="ARBA00023015"/>
    </source>
</evidence>
<keyword evidence="3" id="KW-0804">Transcription</keyword>
<reference evidence="6 7" key="1">
    <citation type="submission" date="2014-02" db="EMBL/GenBank/DDBJ databases">
        <title>The small core and large imbalanced accessory genome model reveals a collaborative survival strategy of Sorangium cellulosum strains in nature.</title>
        <authorList>
            <person name="Han K."/>
            <person name="Peng R."/>
            <person name="Blom J."/>
            <person name="Li Y.-Z."/>
        </authorList>
    </citation>
    <scope>NUCLEOTIDE SEQUENCE [LARGE SCALE GENOMIC DNA]</scope>
    <source>
        <strain evidence="6 7">So0157-25</strain>
    </source>
</reference>
<name>A0A150PAI5_SORCE</name>
<keyword evidence="1" id="KW-0805">Transcription regulation</keyword>
<dbReference type="GO" id="GO:0000976">
    <property type="term" value="F:transcription cis-regulatory region binding"/>
    <property type="evidence" value="ECO:0007669"/>
    <property type="project" value="TreeGrafter"/>
</dbReference>
<dbReference type="InterPro" id="IPR009057">
    <property type="entry name" value="Homeodomain-like_sf"/>
</dbReference>
<dbReference type="Proteomes" id="UP000075420">
    <property type="component" value="Unassembled WGS sequence"/>
</dbReference>
<dbReference type="InterPro" id="IPR023772">
    <property type="entry name" value="DNA-bd_HTH_TetR-type_CS"/>
</dbReference>
<accession>A0A150PAI5</accession>
<dbReference type="GO" id="GO:0003700">
    <property type="term" value="F:DNA-binding transcription factor activity"/>
    <property type="evidence" value="ECO:0007669"/>
    <property type="project" value="TreeGrafter"/>
</dbReference>
<sequence>MARDARVGRKGGKVEQGAETRARFIAHGRKLFAEHGYAGTSTGMLLEAAGVTRGALYHHFRDKSELFAAVCEALYADVGRAIEARAAREGDAWSALVAGCDAFADVAAEPEVVRVLFLDGPAVLGRAAWDRIERAHGLGQLIDAVEAAIAEGYIRDTPAEPLAITLNGALNEVVAWAAQRPHRERALAEAKGAIRLVLDGLRTTGGAPASQRSDERP</sequence>
<keyword evidence="2 4" id="KW-0238">DNA-binding</keyword>
<evidence type="ECO:0000256" key="4">
    <source>
        <dbReference type="PROSITE-ProRule" id="PRU00335"/>
    </source>
</evidence>
<feature type="domain" description="HTH tetR-type" evidence="5">
    <location>
        <begin position="18"/>
        <end position="78"/>
    </location>
</feature>
<dbReference type="AlphaFoldDB" id="A0A150PAI5"/>